<proteinExistence type="predicted"/>
<comment type="caution">
    <text evidence="2">The sequence shown here is derived from an EMBL/GenBank/DDBJ whole genome shotgun (WGS) entry which is preliminary data.</text>
</comment>
<dbReference type="Gene3D" id="3.40.50.150">
    <property type="entry name" value="Vaccinia Virus protein VP39"/>
    <property type="match status" value="1"/>
</dbReference>
<protein>
    <recommendedName>
        <fullName evidence="1">Methyltransferase domain-containing protein</fullName>
    </recommendedName>
</protein>
<dbReference type="AlphaFoldDB" id="X1UW03"/>
<evidence type="ECO:0000259" key="1">
    <source>
        <dbReference type="Pfam" id="PF13649"/>
    </source>
</evidence>
<feature type="non-terminal residue" evidence="2">
    <location>
        <position position="105"/>
    </location>
</feature>
<feature type="domain" description="Methyltransferase" evidence="1">
    <location>
        <begin position="54"/>
        <end position="94"/>
    </location>
</feature>
<sequence>MIESKETREIKTCCANFYQSDIVRLLLGDVFHPGGLELTGYLGMVVELTSEDKVLDIACGRGASVVYLAKRFGCHVTGLDYGQDNISAAQNHASLETYLILQPSE</sequence>
<reference evidence="2" key="1">
    <citation type="journal article" date="2014" name="Front. Microbiol.">
        <title>High frequency of phylogenetically diverse reductive dehalogenase-homologous genes in deep subseafloor sedimentary metagenomes.</title>
        <authorList>
            <person name="Kawai M."/>
            <person name="Futagami T."/>
            <person name="Toyoda A."/>
            <person name="Takaki Y."/>
            <person name="Nishi S."/>
            <person name="Hori S."/>
            <person name="Arai W."/>
            <person name="Tsubouchi T."/>
            <person name="Morono Y."/>
            <person name="Uchiyama I."/>
            <person name="Ito T."/>
            <person name="Fujiyama A."/>
            <person name="Inagaki F."/>
            <person name="Takami H."/>
        </authorList>
    </citation>
    <scope>NUCLEOTIDE SEQUENCE</scope>
    <source>
        <strain evidence="2">Expedition CK06-06</strain>
    </source>
</reference>
<dbReference type="EMBL" id="BARW01018230">
    <property type="protein sequence ID" value="GAI96524.1"/>
    <property type="molecule type" value="Genomic_DNA"/>
</dbReference>
<dbReference type="SUPFAM" id="SSF53335">
    <property type="entry name" value="S-adenosyl-L-methionine-dependent methyltransferases"/>
    <property type="match status" value="1"/>
</dbReference>
<organism evidence="2">
    <name type="scientific">marine sediment metagenome</name>
    <dbReference type="NCBI Taxonomy" id="412755"/>
    <lineage>
        <taxon>unclassified sequences</taxon>
        <taxon>metagenomes</taxon>
        <taxon>ecological metagenomes</taxon>
    </lineage>
</organism>
<evidence type="ECO:0000313" key="2">
    <source>
        <dbReference type="EMBL" id="GAI96524.1"/>
    </source>
</evidence>
<gene>
    <name evidence="2" type="ORF">S12H4_31264</name>
</gene>
<dbReference type="Pfam" id="PF13649">
    <property type="entry name" value="Methyltransf_25"/>
    <property type="match status" value="1"/>
</dbReference>
<dbReference type="InterPro" id="IPR029063">
    <property type="entry name" value="SAM-dependent_MTases_sf"/>
</dbReference>
<dbReference type="CDD" id="cd02440">
    <property type="entry name" value="AdoMet_MTases"/>
    <property type="match status" value="1"/>
</dbReference>
<name>X1UW03_9ZZZZ</name>
<accession>X1UW03</accession>
<dbReference type="InterPro" id="IPR041698">
    <property type="entry name" value="Methyltransf_25"/>
</dbReference>